<keyword evidence="3" id="KW-0547">Nucleotide-binding</keyword>
<evidence type="ECO:0000259" key="7">
    <source>
        <dbReference type="Pfam" id="PF00006"/>
    </source>
</evidence>
<dbReference type="InterPro" id="IPR000194">
    <property type="entry name" value="ATPase_F1/V1/A1_a/bsu_nucl-bd"/>
</dbReference>
<dbReference type="Pfam" id="PF00006">
    <property type="entry name" value="ATP-synt_ab"/>
    <property type="match status" value="1"/>
</dbReference>
<reference evidence="11" key="1">
    <citation type="journal article" date="2015" name="Nature">
        <title>Complex archaea that bridge the gap between prokaryotes and eukaryotes.</title>
        <authorList>
            <person name="Spang A."/>
            <person name="Saw J.H."/>
            <person name="Jorgensen S.L."/>
            <person name="Zaremba-Niedzwiedzka K."/>
            <person name="Martijn J."/>
            <person name="Lind A.E."/>
            <person name="van Eijk R."/>
            <person name="Schleper C."/>
            <person name="Guy L."/>
            <person name="Ettema T.J."/>
        </authorList>
    </citation>
    <scope>NUCLEOTIDE SEQUENCE</scope>
</reference>
<sequence>MSEGKIIKVSGPLVVAKGLKGTKIYDMVRVGNTRLFGEVIEIRGNDYSIQVYEETEGIGPGEPVYSTNEPLMVELGPGLIGSIFDGIQRPLDVLRRDLGDFILKGAERPSLDREKKWHFSPDVQINDEVSPGDILGTVKESKLIDHKLMVPEGVKGKVLEISEKDTTIEETIAKIKSDKKVLNINMIQKWSVRQPRKVAKRIPPEAPLVTGQRVIDMFFPVVKGGTACVPGPFGSGKTVVQHQLAKWSDADIIVYIGCGERGNEMADVLLELPELKDPKTGESLMERTVLIANTSNMPVAAREASISTGITIAEYYRDMGYSVAVMADSTSRWAEAMREMSGRLEEMPGEEGFPSYLGSRIASFYERSGNVICLGSDNRKGNLSIIGAVSPPGGDLSEPVTQATLRVVKVFWGLDDKLASQRHFPAIDWMSSYSLYHDVVDEYASTKVNPGWKEIRREAMELLKKESELEELIRFVGIDTLSQNDRLIMEVSKMIREDFLRQNAYDTRDTYTSLRKEYLMLDLIIKFYHKAINALKSNVELNKIMCILSKEDISSAEFIPEDQLFKFQDIERKMIHEIDGITENSMGT</sequence>
<comment type="similarity">
    <text evidence="1">Belongs to the ATPase alpha/beta chains family.</text>
</comment>
<evidence type="ECO:0000256" key="4">
    <source>
        <dbReference type="ARBA" id="ARBA00022840"/>
    </source>
</evidence>
<dbReference type="NCBIfam" id="NF003220">
    <property type="entry name" value="PRK04192.1"/>
    <property type="match status" value="1"/>
</dbReference>
<dbReference type="Gene3D" id="3.40.50.300">
    <property type="entry name" value="P-loop containing nucleotide triphosphate hydrolases"/>
    <property type="match status" value="1"/>
</dbReference>
<dbReference type="HAMAP" id="MF_00309">
    <property type="entry name" value="ATP_synth_A_arch"/>
    <property type="match status" value="1"/>
</dbReference>
<evidence type="ECO:0000259" key="10">
    <source>
        <dbReference type="Pfam" id="PF22919"/>
    </source>
</evidence>
<name>A0A0F9NVQ4_9ZZZZ</name>
<evidence type="ECO:0000259" key="8">
    <source>
        <dbReference type="Pfam" id="PF02874"/>
    </source>
</evidence>
<feature type="domain" description="ATPase F1/V1/A1 complex alpha/beta subunit N-terminal" evidence="8">
    <location>
        <begin position="6"/>
        <end position="68"/>
    </location>
</feature>
<evidence type="ECO:0000256" key="3">
    <source>
        <dbReference type="ARBA" id="ARBA00022741"/>
    </source>
</evidence>
<dbReference type="Pfam" id="PF16886">
    <property type="entry name" value="ATP-synt_ab_Xtn"/>
    <property type="match status" value="1"/>
</dbReference>
<proteinExistence type="inferred from homology"/>
<dbReference type="InterPro" id="IPR023366">
    <property type="entry name" value="ATP_synth_asu-like_sf"/>
</dbReference>
<dbReference type="Gene3D" id="2.40.50.100">
    <property type="match status" value="1"/>
</dbReference>
<dbReference type="Gene3D" id="2.40.30.20">
    <property type="match status" value="1"/>
</dbReference>
<dbReference type="CDD" id="cd18111">
    <property type="entry name" value="ATP-synt_V_A-type_alpha_C"/>
    <property type="match status" value="1"/>
</dbReference>
<dbReference type="GO" id="GO:0005524">
    <property type="term" value="F:ATP binding"/>
    <property type="evidence" value="ECO:0007669"/>
    <property type="project" value="UniProtKB-KW"/>
</dbReference>
<dbReference type="PANTHER" id="PTHR43607">
    <property type="entry name" value="V-TYPE PROTON ATPASE CATALYTIC SUBUNIT A"/>
    <property type="match status" value="1"/>
</dbReference>
<evidence type="ECO:0000313" key="11">
    <source>
        <dbReference type="EMBL" id="KKM92950.1"/>
    </source>
</evidence>
<feature type="domain" description="ATP synthase A/B type C-terminal" evidence="10">
    <location>
        <begin position="444"/>
        <end position="543"/>
    </location>
</feature>
<keyword evidence="6" id="KW-0406">Ion transport</keyword>
<dbReference type="InterPro" id="IPR004100">
    <property type="entry name" value="ATPase_F1/V1/A1_a/bsu_N"/>
</dbReference>
<evidence type="ECO:0008006" key="12">
    <source>
        <dbReference type="Google" id="ProtNLM"/>
    </source>
</evidence>
<comment type="caution">
    <text evidence="11">The sequence shown here is derived from an EMBL/GenBank/DDBJ whole genome shotgun (WGS) entry which is preliminary data.</text>
</comment>
<dbReference type="InterPro" id="IPR036121">
    <property type="entry name" value="ATPase_F1/V1/A1_a/bsu_N_sf"/>
</dbReference>
<evidence type="ECO:0000259" key="9">
    <source>
        <dbReference type="Pfam" id="PF16886"/>
    </source>
</evidence>
<keyword evidence="2" id="KW-0813">Transport</keyword>
<evidence type="ECO:0000256" key="2">
    <source>
        <dbReference type="ARBA" id="ARBA00022448"/>
    </source>
</evidence>
<dbReference type="AlphaFoldDB" id="A0A0F9NVQ4"/>
<dbReference type="Pfam" id="PF22919">
    <property type="entry name" value="ATP-synt_VA_C"/>
    <property type="match status" value="1"/>
</dbReference>
<keyword evidence="5" id="KW-1278">Translocase</keyword>
<dbReference type="GO" id="GO:0046961">
    <property type="term" value="F:proton-transporting ATPase activity, rotational mechanism"/>
    <property type="evidence" value="ECO:0007669"/>
    <property type="project" value="InterPro"/>
</dbReference>
<dbReference type="Gene3D" id="1.10.1140.10">
    <property type="entry name" value="Bovine Mitochondrial F1-atpase, Atp Synthase Beta Chain, Chain D, domain 3"/>
    <property type="match status" value="1"/>
</dbReference>
<dbReference type="InterPro" id="IPR024034">
    <property type="entry name" value="ATPase_F1/V1_b/a_C"/>
</dbReference>
<dbReference type="SUPFAM" id="SSF47917">
    <property type="entry name" value="C-terminal domain of alpha and beta subunits of F1 ATP synthase"/>
    <property type="match status" value="1"/>
</dbReference>
<keyword evidence="4" id="KW-0067">ATP-binding</keyword>
<dbReference type="InterPro" id="IPR022878">
    <property type="entry name" value="V-ATPase_asu"/>
</dbReference>
<dbReference type="SUPFAM" id="SSF50615">
    <property type="entry name" value="N-terminal domain of alpha and beta subunits of F1 ATP synthase"/>
    <property type="match status" value="1"/>
</dbReference>
<gene>
    <name evidence="11" type="ORF">LCGC14_1213350</name>
</gene>
<evidence type="ECO:0000256" key="5">
    <source>
        <dbReference type="ARBA" id="ARBA00022967"/>
    </source>
</evidence>
<evidence type="ECO:0000256" key="6">
    <source>
        <dbReference type="ARBA" id="ARBA00023065"/>
    </source>
</evidence>
<dbReference type="InterPro" id="IPR027417">
    <property type="entry name" value="P-loop_NTPase"/>
</dbReference>
<dbReference type="CDD" id="cd01134">
    <property type="entry name" value="V_A-ATPase_A"/>
    <property type="match status" value="1"/>
</dbReference>
<dbReference type="SUPFAM" id="SSF52540">
    <property type="entry name" value="P-loop containing nucleoside triphosphate hydrolases"/>
    <property type="match status" value="1"/>
</dbReference>
<feature type="domain" description="ATPsynthase alpha/beta subunit barrel-sandwich" evidence="9">
    <location>
        <begin position="109"/>
        <end position="193"/>
    </location>
</feature>
<dbReference type="GO" id="GO:0046034">
    <property type="term" value="P:ATP metabolic process"/>
    <property type="evidence" value="ECO:0007669"/>
    <property type="project" value="InterPro"/>
</dbReference>
<evidence type="ECO:0000256" key="1">
    <source>
        <dbReference type="ARBA" id="ARBA00008936"/>
    </source>
</evidence>
<feature type="domain" description="ATPase F1/V1/A1 complex alpha/beta subunit nucleotide-binding" evidence="7">
    <location>
        <begin position="211"/>
        <end position="434"/>
    </location>
</feature>
<dbReference type="PANTHER" id="PTHR43607:SF1">
    <property type="entry name" value="H(+)-TRANSPORTING TWO-SECTOR ATPASE"/>
    <property type="match status" value="1"/>
</dbReference>
<protein>
    <recommendedName>
        <fullName evidence="12">AAA+ ATPase domain-containing protein</fullName>
    </recommendedName>
</protein>
<dbReference type="EMBL" id="LAZR01006331">
    <property type="protein sequence ID" value="KKM92950.1"/>
    <property type="molecule type" value="Genomic_DNA"/>
</dbReference>
<organism evidence="11">
    <name type="scientific">marine sediment metagenome</name>
    <dbReference type="NCBI Taxonomy" id="412755"/>
    <lineage>
        <taxon>unclassified sequences</taxon>
        <taxon>metagenomes</taxon>
        <taxon>ecological metagenomes</taxon>
    </lineage>
</organism>
<accession>A0A0F9NVQ4</accession>
<dbReference type="InterPro" id="IPR031686">
    <property type="entry name" value="ATP-synth_a_Xtn"/>
</dbReference>
<dbReference type="Pfam" id="PF02874">
    <property type="entry name" value="ATP-synt_ab_N"/>
    <property type="match status" value="1"/>
</dbReference>
<dbReference type="InterPro" id="IPR055190">
    <property type="entry name" value="ATP-synt_VA_C"/>
</dbReference>